<evidence type="ECO:0000256" key="3">
    <source>
        <dbReference type="ARBA" id="ARBA00022840"/>
    </source>
</evidence>
<dbReference type="Gene3D" id="3.30.470.20">
    <property type="entry name" value="ATP-grasp fold, B domain"/>
    <property type="match status" value="1"/>
</dbReference>
<dbReference type="STRING" id="686796.SAMN04488104_100748"/>
<evidence type="ECO:0000259" key="5">
    <source>
        <dbReference type="PROSITE" id="PS50975"/>
    </source>
</evidence>
<keyword evidence="3 4" id="KW-0067">ATP-binding</keyword>
<dbReference type="GO" id="GO:0016874">
    <property type="term" value="F:ligase activity"/>
    <property type="evidence" value="ECO:0007669"/>
    <property type="project" value="UniProtKB-KW"/>
</dbReference>
<dbReference type="InterPro" id="IPR048764">
    <property type="entry name" value="PylC_N"/>
</dbReference>
<dbReference type="NCBIfam" id="NF009404">
    <property type="entry name" value="PRK12767.1-3"/>
    <property type="match status" value="1"/>
</dbReference>
<dbReference type="InterPro" id="IPR011761">
    <property type="entry name" value="ATP-grasp"/>
</dbReference>
<dbReference type="PANTHER" id="PTHR43585">
    <property type="entry name" value="FUMIPYRROLE BIOSYNTHESIS PROTEIN C"/>
    <property type="match status" value="1"/>
</dbReference>
<gene>
    <name evidence="6" type="ORF">SAMN04488104_100748</name>
</gene>
<protein>
    <submittedName>
        <fullName evidence="6">Carbamoyl-phosphate synthase large subunit</fullName>
    </submittedName>
</protein>
<dbReference type="Pfam" id="PF21360">
    <property type="entry name" value="PylC-like_N"/>
    <property type="match status" value="1"/>
</dbReference>
<evidence type="ECO:0000313" key="7">
    <source>
        <dbReference type="Proteomes" id="UP000199060"/>
    </source>
</evidence>
<dbReference type="PROSITE" id="PS50975">
    <property type="entry name" value="ATP_GRASP"/>
    <property type="match status" value="1"/>
</dbReference>
<dbReference type="EMBL" id="FNAC01000007">
    <property type="protein sequence ID" value="SDC83560.1"/>
    <property type="molecule type" value="Genomic_DNA"/>
</dbReference>
<evidence type="ECO:0000256" key="1">
    <source>
        <dbReference type="ARBA" id="ARBA00022598"/>
    </source>
</evidence>
<evidence type="ECO:0000256" key="4">
    <source>
        <dbReference type="PROSITE-ProRule" id="PRU00409"/>
    </source>
</evidence>
<dbReference type="Gene3D" id="3.40.50.20">
    <property type="match status" value="1"/>
</dbReference>
<dbReference type="Proteomes" id="UP000199060">
    <property type="component" value="Unassembled WGS sequence"/>
</dbReference>
<keyword evidence="1" id="KW-0436">Ligase</keyword>
<dbReference type="OrthoDB" id="783569at2"/>
<keyword evidence="7" id="KW-1185">Reference proteome</keyword>
<dbReference type="GO" id="GO:0046872">
    <property type="term" value="F:metal ion binding"/>
    <property type="evidence" value="ECO:0007669"/>
    <property type="project" value="InterPro"/>
</dbReference>
<dbReference type="SUPFAM" id="SSF56059">
    <property type="entry name" value="Glutathione synthetase ATP-binding domain-like"/>
    <property type="match status" value="1"/>
</dbReference>
<dbReference type="PANTHER" id="PTHR43585:SF2">
    <property type="entry name" value="ATP-GRASP ENZYME FSQD"/>
    <property type="match status" value="1"/>
</dbReference>
<accession>A0A1G6PTK9</accession>
<dbReference type="Gene3D" id="3.30.1490.20">
    <property type="entry name" value="ATP-grasp fold, A domain"/>
    <property type="match status" value="1"/>
</dbReference>
<keyword evidence="2 4" id="KW-0547">Nucleotide-binding</keyword>
<reference evidence="7" key="1">
    <citation type="submission" date="2016-10" db="EMBL/GenBank/DDBJ databases">
        <authorList>
            <person name="Varghese N."/>
            <person name="Submissions S."/>
        </authorList>
    </citation>
    <scope>NUCLEOTIDE SEQUENCE [LARGE SCALE GENOMIC DNA]</scope>
    <source>
        <strain evidence="7">DSM 23095</strain>
    </source>
</reference>
<evidence type="ECO:0000256" key="2">
    <source>
        <dbReference type="ARBA" id="ARBA00022741"/>
    </source>
</evidence>
<name>A0A1G6PTK9_9BACT</name>
<dbReference type="InterPro" id="IPR052032">
    <property type="entry name" value="ATP-dep_AA_Ligase"/>
</dbReference>
<dbReference type="GO" id="GO:0005524">
    <property type="term" value="F:ATP binding"/>
    <property type="evidence" value="ECO:0007669"/>
    <property type="project" value="UniProtKB-UniRule"/>
</dbReference>
<dbReference type="AlphaFoldDB" id="A0A1G6PTK9"/>
<dbReference type="Pfam" id="PF15632">
    <property type="entry name" value="ATPgrasp_Ter"/>
    <property type="match status" value="1"/>
</dbReference>
<proteinExistence type="predicted"/>
<evidence type="ECO:0000313" key="6">
    <source>
        <dbReference type="EMBL" id="SDC83560.1"/>
    </source>
</evidence>
<organism evidence="6 7">
    <name type="scientific">Algoriphagus faecimaris</name>
    <dbReference type="NCBI Taxonomy" id="686796"/>
    <lineage>
        <taxon>Bacteria</taxon>
        <taxon>Pseudomonadati</taxon>
        <taxon>Bacteroidota</taxon>
        <taxon>Cytophagia</taxon>
        <taxon>Cytophagales</taxon>
        <taxon>Cyclobacteriaceae</taxon>
        <taxon>Algoriphagus</taxon>
    </lineage>
</organism>
<dbReference type="InterPro" id="IPR013815">
    <property type="entry name" value="ATP_grasp_subdomain_1"/>
</dbReference>
<feature type="domain" description="ATP-grasp" evidence="5">
    <location>
        <begin position="117"/>
        <end position="310"/>
    </location>
</feature>
<dbReference type="RefSeq" id="WP_087938299.1">
    <property type="nucleotide sequence ID" value="NZ_FNAC01000007.1"/>
</dbReference>
<sequence length="346" mass="39029">MNILLTSAGRRTYLVDFFKEALVKYNGKVHAINSHENAPALYHADFYSIAPPISSEQYISFLLEYCKAKAIKIIVPLLDLDLPVLAKAKPLFQTEGIYVLAPSEDIALLANDKYLTYLFLKDKGFDTVQNFLSLESFEEAHKLGKANFPVIIKPRWGMGSLFTYEAENSEELHFFYKKAKRQVINSHLSHESQQDPGQEILIMEKIDGEEYMLDIINDLEGNHKRTVVNKKLTRKLGETEAVVTVADSKLEKLGQEIASFLRHPLVCDVDVIVNAKGSYILEFNPRFSGGYPFSHLAGINLPLALIQWVNGEEVNESTTLIPEIGTHSMKAISMVKVRAMNLTTYN</sequence>